<dbReference type="InterPro" id="IPR038081">
    <property type="entry name" value="CalX-like_sf"/>
</dbReference>
<evidence type="ECO:0000256" key="2">
    <source>
        <dbReference type="ARBA" id="ARBA00022737"/>
    </source>
</evidence>
<dbReference type="Gene3D" id="1.10.1330.10">
    <property type="entry name" value="Dockerin domain"/>
    <property type="match status" value="1"/>
</dbReference>
<dbReference type="InterPro" id="IPR036439">
    <property type="entry name" value="Dockerin_dom_sf"/>
</dbReference>
<keyword evidence="7" id="KW-1185">Reference proteome</keyword>
<evidence type="ECO:0000256" key="1">
    <source>
        <dbReference type="ARBA" id="ARBA00022729"/>
    </source>
</evidence>
<reference evidence="6" key="1">
    <citation type="submission" date="2022-06" db="EMBL/GenBank/DDBJ databases">
        <title>Aeoliella straminimaris, a novel planctomycete from sediments.</title>
        <authorList>
            <person name="Vitorino I.R."/>
            <person name="Lage O.M."/>
        </authorList>
    </citation>
    <scope>NUCLEOTIDE SEQUENCE</scope>
    <source>
        <strain evidence="6">ICT_H6.2</strain>
    </source>
</reference>
<organism evidence="6 7">
    <name type="scientific">Aeoliella straminimaris</name>
    <dbReference type="NCBI Taxonomy" id="2954799"/>
    <lineage>
        <taxon>Bacteria</taxon>
        <taxon>Pseudomonadati</taxon>
        <taxon>Planctomycetota</taxon>
        <taxon>Planctomycetia</taxon>
        <taxon>Pirellulales</taxon>
        <taxon>Lacipirellulaceae</taxon>
        <taxon>Aeoliella</taxon>
    </lineage>
</organism>
<proteinExistence type="predicted"/>
<feature type="region of interest" description="Disordered" evidence="4">
    <location>
        <begin position="61"/>
        <end position="88"/>
    </location>
</feature>
<dbReference type="SUPFAM" id="SSF141072">
    <property type="entry name" value="CalX-like"/>
    <property type="match status" value="3"/>
</dbReference>
<dbReference type="SUPFAM" id="SSF69318">
    <property type="entry name" value="Integrin alpha N-terminal domain"/>
    <property type="match status" value="9"/>
</dbReference>
<keyword evidence="1" id="KW-0732">Signal</keyword>
<dbReference type="InterPro" id="IPR018247">
    <property type="entry name" value="EF_Hand_1_Ca_BS"/>
</dbReference>
<dbReference type="InterPro" id="IPR003644">
    <property type="entry name" value="Calx_beta"/>
</dbReference>
<sequence length="3074" mass="329400">MSKRAPLTRNSPDSQQRQLRFEHLESRRLLAADFGDAPAPYPTLFQDDGAWHEAVGPMLGTARTNEENGQPSINASADTGDDGVSWGELHVGQRDGSVVVDVQGAPDGATLFAWIDFNCDGSWGGSEEQIIAGQPVTEGANLFTFRVPHIACRGVTYARFRISTDEILGITGTASDGEVEDYQVELLPAIEGGASFGEARPIDDVWQRLVDVAVGDFDGDGLDDIAAMLDPAYYSEVWVYNNAGDGSFGSYSQSLSGNYLHVSDLDQDGDLDLIAGTEWSRNSGTSFGVGTELIEFPVGNADPAADLDYDGDRDLLSHVPGHAQGQAYWNENTGASQFEAHLLPGKTQLDNRKGASLVAVDLDRDGDLDLVGSGSTALGYLGNFIWYENLGDQVFESHKLPGINEKVLVADLDADGDMDLIPNRSTEADTVVLLNDGSASFTSHAISSIGDFTDITVTDIDGNGLPDIVGIIQASNEIAVLLNQGGGDFSTSRIPAGVPLAAAFDMGDLDGDGDLDLVVVSGKSGSTSEDLKVAWHENRAAVRISSSTTILLEESADEAEIVIERRGDLNLALQVAFTIGGTATQGIDYQLEGADSLDASGGVVAIPAGVEQVLLRVVPVDDEVNELFETVSISIGSGDHYGPGDSAEIEIQIAEAQTFGDYGDAPAPYQSSVADTGAFHPATGPQLGDLRFSTPDAVVSDLADADPGDDGVVLSDMHVGQALVEVTIEVQNASEGAFLDAWIDFNGDDDWTDTGERVSFAKPVVDGSNTLYVAVPDTAVVGETFARFRVSSAGELQPSGPASDGEVEDYRVTISPRLASGAELTRTHNIGEEIAYGVLQPFVVDMDLDGDMDVVGLLHTYYVNPTGTIVLYENDGAGNFVTHEIGSGTNQAGAMDIADVNGDGLPDVIAGTILLNQGNLQFATNPNDARVGGLNQAIDFDNDGDIDILHSSVALAVNRGDGVFETFNLVSTGDDLKFLRGVDFDRDGDTDIVAGVHRQGYFWYENDGADSFIEHTIEVEQPQPGPYFAVGASVLVDLDQDGDFDLLNTYSSSLFWYENTGDAQFATHELRDDLASSYSTYGTPGSILVADADGDDDLDILTLKQASATKPQRAMWLFNNGDDTFAARPATGALAIPPVALGLGDIDGDGDPDVVGSYPPNVTPRTYAVGWYENRPHVSASPSQLQMAEDSETPSTFTLVRAGDVDENLSVQLEIAGTASLGEDYALAGLQSLVGQSATAVFPAGVTTIDVTLTPVNDSLNEVAETITMTVIDTEEYAATGDRKAALTLISDETTGDYGDAPIAGMTTQSEGGAFHLAIGPRLGSDRSAESDATTADSADTDTGDDGVTFEQLVVGQGQGHVTIDVQNAPEGALVDGWIDFDGDGSWSGPYEHIFANVTVAEGMNSLSFAMPLDVVAASVYARIRLSTEGNLLPSGIASDGEVEDYAIQLVSPVRAGGIFEATTPISEDPTPFNGMVPADIDGDGDVDLFATQGTGHPYADYDGIAWYENDGDGNFTPHLIYAIRDPYARQILAADLDNDGDVDAVVYATDSNTSPDSKVIWLENRGELGFEAHELLATDSLHVIYGIDIVDIDSDARLDILVRIGGNFAVLQNDGDSQFQLVDLVPHTPVRDYHLVDHDHDGDIDIVTLEGIGEDHFSGLLWYENLGDLNFQEHYLATTADAFVLEVSDLDRDGDYDYLLGGDELLLYENQDGELVEHVLWIDPLPGFPGRLGISDLVVQDLNGDSQLDIVTLGYREFALYWLEQIGSLDFAPSTLLFDTDSYGRAALADLDGDGDLDIASNHSEDGTPIWFENQAAVSIHALAPTIEASDEQGLLLEFQRVGDLHQTITVSFRVETDADFGVDYNLEGVDEFDGSTGSVTIPAGENTVQVSLLPTGDGSIGAEQPFVATLLDGELYGLSDEAVAHFSIFSGDFGDAPVPYPTTYEQNGARHTALGPYLGATRGQAVDGSPADQANLDPGDDGVSFGQLRVGDATATAELQVSNAPDGARVDAWIDFNHDGVWDLTSERILTSVEVVEGLNQISFAIPATALGGDTFARFRITSEGDVGVQGTAADGEVEDYLVALASPLSEEYFVFGDNQDPIFRTQTVEKVVGTEVLDFDGDGDRDVVIADFTKRQVVWFEQITTEYFLAHIVARDSDFPTALAVTDMDHDGDFDIVTSWTGDNDRVEWYESHGREDFRSHLVSELDANPSTLAVGDFDSDEDVDLVVGFGSGGTLMWFANNGQQDFAGQVIANTYPGVSKVRTSDVDQDGHLDLLVAASGIDTIAWFKGNGSGIFEEHVVSDETAGVTSVSAVDLDSDGDIDLVGTSRYGNQVEWFENDGKQTFTRQVIPVTVVQPHDAIAKDYNGDGSVDILVGSTYAGRFYVLENDGMQGFTPKDLIANTEYSESFALEDINQDGKPDIVVTTNWTVSEKRLAWYENTEDSVFPGHSISGSKTLFTYNHALDFDHDGDVDVIASDTSTDEVFWFENIADQDFRPRLLAQLGDASVEPEFSDLDGDGDYDLIAIGTSRRLVWLENLDNGSFVEHTITTYSSSFSSFYDVSITVVDLDADGNTDIAIAVNTLNAVYVYTNNGAQQFSLSTELYVSRPDGLHIVDMDRDGDLDLSTASYSDNTLLVFENMGSGAYTRHSITSTTSYHSLIAATDIDQDGDQDLVATAGSVLIWYEQTSLWEFEEHSLELPRAIVSVAVADLDGDGDGDFLPTWTYDTPPATWVENRGAGVLVERELGVEVGRVTKLDVVDLNQDGTLDVLYVSLSELAIGWLVQTHLPGDYDANGYVNEQDYARWKEGFGRSGSSLAADGNGNGLVDLADYTIWRNNLGLAVGSPTLTGDYNRDGVVNNGDYTLWKQEFGRSGIELASDGNLDGVVNLADFVIWRNNLEASATPSPVTDTLVAFSESTMVAPVEAFIAQGQIEADGTNKLGVMTKSPANTTSPPRLEKSNRSQRDATTRGSSTLHLAFAQFELADSTKAFRPAHNADMSLTEQAKDAALLLLADVDRRRDDDNWSSTFTEATLPGHSTNNVKLSSDLAESELRSHHLSALPRFGSTERQQR</sequence>
<dbReference type="EMBL" id="JAMXLR010000053">
    <property type="protein sequence ID" value="MCO6045270.1"/>
    <property type="molecule type" value="Genomic_DNA"/>
</dbReference>
<dbReference type="SUPFAM" id="SSF63446">
    <property type="entry name" value="Type I dockerin domain"/>
    <property type="match status" value="1"/>
</dbReference>
<dbReference type="InterPro" id="IPR016134">
    <property type="entry name" value="Dockerin_dom"/>
</dbReference>
<dbReference type="PANTHER" id="PTHR44103:SF1">
    <property type="entry name" value="PROPROTEIN CONVERTASE P"/>
    <property type="match status" value="1"/>
</dbReference>
<keyword evidence="3" id="KW-0106">Calcium</keyword>
<dbReference type="GO" id="GO:0007154">
    <property type="term" value="P:cell communication"/>
    <property type="evidence" value="ECO:0007669"/>
    <property type="project" value="InterPro"/>
</dbReference>
<dbReference type="Gene3D" id="2.130.10.130">
    <property type="entry name" value="Integrin alpha, N-terminal"/>
    <property type="match status" value="6"/>
</dbReference>
<protein>
    <submittedName>
        <fullName evidence="6">FG-GAP-like repeat-containing protein</fullName>
    </submittedName>
</protein>
<dbReference type="Proteomes" id="UP001155241">
    <property type="component" value="Unassembled WGS sequence"/>
</dbReference>
<feature type="compositionally biased region" description="Basic and acidic residues" evidence="4">
    <location>
        <begin position="2958"/>
        <end position="2970"/>
    </location>
</feature>
<keyword evidence="2" id="KW-0677">Repeat</keyword>
<feature type="region of interest" description="Disordered" evidence="4">
    <location>
        <begin position="1325"/>
        <end position="1346"/>
    </location>
</feature>
<dbReference type="GO" id="GO:0000272">
    <property type="term" value="P:polysaccharide catabolic process"/>
    <property type="evidence" value="ECO:0007669"/>
    <property type="project" value="InterPro"/>
</dbReference>
<accession>A0A9X2FAF2</accession>
<dbReference type="PROSITE" id="PS51766">
    <property type="entry name" value="DOCKERIN"/>
    <property type="match status" value="1"/>
</dbReference>
<dbReference type="Pfam" id="PF20009">
    <property type="entry name" value="GEVED"/>
    <property type="match status" value="4"/>
</dbReference>
<dbReference type="SMART" id="SM00237">
    <property type="entry name" value="Calx_beta"/>
    <property type="match status" value="1"/>
</dbReference>
<dbReference type="PROSITE" id="PS00018">
    <property type="entry name" value="EF_HAND_1"/>
    <property type="match status" value="2"/>
</dbReference>
<dbReference type="PANTHER" id="PTHR44103">
    <property type="entry name" value="PROPROTEIN CONVERTASE P"/>
    <property type="match status" value="1"/>
</dbReference>
<feature type="domain" description="Dockerin" evidence="5">
    <location>
        <begin position="2847"/>
        <end position="2910"/>
    </location>
</feature>
<dbReference type="GO" id="GO:0016020">
    <property type="term" value="C:membrane"/>
    <property type="evidence" value="ECO:0007669"/>
    <property type="project" value="InterPro"/>
</dbReference>
<dbReference type="Pfam" id="PF13517">
    <property type="entry name" value="FG-GAP_3"/>
    <property type="match status" value="12"/>
</dbReference>
<evidence type="ECO:0000256" key="3">
    <source>
        <dbReference type="ARBA" id="ARBA00022837"/>
    </source>
</evidence>
<feature type="region of interest" description="Disordered" evidence="4">
    <location>
        <begin position="2941"/>
        <end position="2972"/>
    </location>
</feature>
<evidence type="ECO:0000313" key="7">
    <source>
        <dbReference type="Proteomes" id="UP001155241"/>
    </source>
</evidence>
<dbReference type="Gene3D" id="2.60.40.2030">
    <property type="match status" value="2"/>
</dbReference>
<feature type="compositionally biased region" description="Polar residues" evidence="4">
    <location>
        <begin position="67"/>
        <end position="77"/>
    </location>
</feature>
<dbReference type="InterPro" id="IPR045474">
    <property type="entry name" value="GEVED"/>
</dbReference>
<evidence type="ECO:0000313" key="6">
    <source>
        <dbReference type="EMBL" id="MCO6045270.1"/>
    </source>
</evidence>
<name>A0A9X2FAF2_9BACT</name>
<gene>
    <name evidence="6" type="ORF">NG895_15265</name>
</gene>
<dbReference type="RefSeq" id="WP_252853386.1">
    <property type="nucleotide sequence ID" value="NZ_JAMXLR010000053.1"/>
</dbReference>
<evidence type="ECO:0000256" key="4">
    <source>
        <dbReference type="SAM" id="MobiDB-lite"/>
    </source>
</evidence>
<dbReference type="InterPro" id="IPR013517">
    <property type="entry name" value="FG-GAP"/>
</dbReference>
<comment type="caution">
    <text evidence="6">The sequence shown here is derived from an EMBL/GenBank/DDBJ whole genome shotgun (WGS) entry which is preliminary data.</text>
</comment>
<dbReference type="InterPro" id="IPR028994">
    <property type="entry name" value="Integrin_alpha_N"/>
</dbReference>
<evidence type="ECO:0000259" key="5">
    <source>
        <dbReference type="PROSITE" id="PS51766"/>
    </source>
</evidence>